<feature type="region of interest" description="Disordered" evidence="2">
    <location>
        <begin position="202"/>
        <end position="286"/>
    </location>
</feature>
<keyword evidence="1" id="KW-0175">Coiled coil</keyword>
<reference evidence="3" key="1">
    <citation type="submission" date="2013-12" db="EMBL/GenBank/DDBJ databases">
        <title>The Genome Sequence of Aphanomyces invadans NJM9701.</title>
        <authorList>
            <consortium name="The Broad Institute Genomics Platform"/>
            <person name="Russ C."/>
            <person name="Tyler B."/>
            <person name="van West P."/>
            <person name="Dieguez-Uribeondo J."/>
            <person name="Young S.K."/>
            <person name="Zeng Q."/>
            <person name="Gargeya S."/>
            <person name="Fitzgerald M."/>
            <person name="Abouelleil A."/>
            <person name="Alvarado L."/>
            <person name="Chapman S.B."/>
            <person name="Gainer-Dewar J."/>
            <person name="Goldberg J."/>
            <person name="Griggs A."/>
            <person name="Gujja S."/>
            <person name="Hansen M."/>
            <person name="Howarth C."/>
            <person name="Imamovic A."/>
            <person name="Ireland A."/>
            <person name="Larimer J."/>
            <person name="McCowan C."/>
            <person name="Murphy C."/>
            <person name="Pearson M."/>
            <person name="Poon T.W."/>
            <person name="Priest M."/>
            <person name="Roberts A."/>
            <person name="Saif S."/>
            <person name="Shea T."/>
            <person name="Sykes S."/>
            <person name="Wortman J."/>
            <person name="Nusbaum C."/>
            <person name="Birren B."/>
        </authorList>
    </citation>
    <scope>NUCLEOTIDE SEQUENCE [LARGE SCALE GENOMIC DNA]</scope>
    <source>
        <strain evidence="3">NJM9701</strain>
    </source>
</reference>
<feature type="compositionally biased region" description="Pro residues" evidence="2">
    <location>
        <begin position="432"/>
        <end position="443"/>
    </location>
</feature>
<dbReference type="OrthoDB" id="70317at2759"/>
<sequence length="457" mass="50575">MQSHAPSASTTPACASQACVHDCCSRLEKVLEKWEIRMAAFEEKLEALPDRLCRAVEGQPPSKSTVQHVQHAMQQGMRAFLEAMTIPSRSAPTYPSTSPPPSPLEPVVAVPQVVPSPPQLLRTSSAHKASIANLMSSFNTSLPTSPSTPVAETAITHETSQPPIAHIPQTLPDKPRLPFEPPRPLYDVRPRIASSIQFALNSLTDDEVEPTSPERKKQPLSHTRQQQPPPSRRSSHSFLTPTKSGVTPVSVSCTPHALYDRPQESSWHPIKTESQSPSRPTFKWSDGTVRSAPEKWEFPSTTCRIMWQHWFLGDATVGIGPFRRLTSWDIERFARDNTSYKQLSRARTVMNKLVEIAVDHALLTSADEIEGVASAADLDALFVKTFEKFLETNPCDVAGSKLRSEKAWTYTYSSLHTLMAPTSRKRKHQATEPPPLPIAPPFQLPLQSTTAHTNNSS</sequence>
<evidence type="ECO:0000256" key="1">
    <source>
        <dbReference type="SAM" id="Coils"/>
    </source>
</evidence>
<feature type="region of interest" description="Disordered" evidence="2">
    <location>
        <begin position="421"/>
        <end position="457"/>
    </location>
</feature>
<organism evidence="3">
    <name type="scientific">Aphanomyces invadans</name>
    <dbReference type="NCBI Taxonomy" id="157072"/>
    <lineage>
        <taxon>Eukaryota</taxon>
        <taxon>Sar</taxon>
        <taxon>Stramenopiles</taxon>
        <taxon>Oomycota</taxon>
        <taxon>Saprolegniomycetes</taxon>
        <taxon>Saprolegniales</taxon>
        <taxon>Verrucalvaceae</taxon>
        <taxon>Aphanomyces</taxon>
    </lineage>
</organism>
<dbReference type="RefSeq" id="XP_008865859.1">
    <property type="nucleotide sequence ID" value="XM_008867637.1"/>
</dbReference>
<dbReference type="AlphaFoldDB" id="A0A024UJP2"/>
<gene>
    <name evidence="3" type="ORF">H310_03676</name>
</gene>
<proteinExistence type="predicted"/>
<name>A0A024UJP2_9STRA</name>
<accession>A0A024UJP2</accession>
<feature type="region of interest" description="Disordered" evidence="2">
    <location>
        <begin position="159"/>
        <end position="179"/>
    </location>
</feature>
<protein>
    <submittedName>
        <fullName evidence="3">Uncharacterized protein</fullName>
    </submittedName>
</protein>
<evidence type="ECO:0000256" key="2">
    <source>
        <dbReference type="SAM" id="MobiDB-lite"/>
    </source>
</evidence>
<feature type="compositionally biased region" description="Polar residues" evidence="2">
    <location>
        <begin position="447"/>
        <end position="457"/>
    </location>
</feature>
<evidence type="ECO:0000313" key="3">
    <source>
        <dbReference type="EMBL" id="ETW06082.1"/>
    </source>
</evidence>
<dbReference type="VEuPathDB" id="FungiDB:H310_03676"/>
<feature type="coiled-coil region" evidence="1">
    <location>
        <begin position="24"/>
        <end position="51"/>
    </location>
</feature>
<dbReference type="EMBL" id="KI913956">
    <property type="protein sequence ID" value="ETW06082.1"/>
    <property type="molecule type" value="Genomic_DNA"/>
</dbReference>
<dbReference type="GeneID" id="20080726"/>
<feature type="compositionally biased region" description="Polar residues" evidence="2">
    <location>
        <begin position="236"/>
        <end position="253"/>
    </location>
</feature>